<accession>E6X3U5</accession>
<reference evidence="1 2" key="1">
    <citation type="journal article" date="2010" name="Stand. Genomic Sci.">
        <title>Complete genome sequence of Cellulophaga algicola type strain (IC166).</title>
        <authorList>
            <person name="Abt B."/>
            <person name="Lu M."/>
            <person name="Misra M."/>
            <person name="Han C."/>
            <person name="Nolan M."/>
            <person name="Lucas S."/>
            <person name="Hammon N."/>
            <person name="Deshpande S."/>
            <person name="Cheng J.F."/>
            <person name="Tapia R."/>
            <person name="Goodwin L."/>
            <person name="Pitluck S."/>
            <person name="Liolios K."/>
            <person name="Pagani I."/>
            <person name="Ivanova N."/>
            <person name="Mavromatis K."/>
            <person name="Ovchinikova G."/>
            <person name="Pati A."/>
            <person name="Chen A."/>
            <person name="Palaniappan K."/>
            <person name="Land M."/>
            <person name="Hauser L."/>
            <person name="Chang Y.J."/>
            <person name="Jeffries C.D."/>
            <person name="Detter J.C."/>
            <person name="Brambilla E."/>
            <person name="Rohde M."/>
            <person name="Tindall B.J."/>
            <person name="Goker M."/>
            <person name="Woyke T."/>
            <person name="Bristow J."/>
            <person name="Eisen J.A."/>
            <person name="Markowitz V."/>
            <person name="Hugenholtz P."/>
            <person name="Kyrpides N.C."/>
            <person name="Klenk H.P."/>
            <person name="Lapidus A."/>
        </authorList>
    </citation>
    <scope>NUCLEOTIDE SEQUENCE [LARGE SCALE GENOMIC DNA]</scope>
    <source>
        <strain evidence="2">DSM 14237 / IC166 / ACAM 630</strain>
    </source>
</reference>
<evidence type="ECO:0000313" key="2">
    <source>
        <dbReference type="Proteomes" id="UP000008634"/>
    </source>
</evidence>
<dbReference type="HOGENOM" id="CLU_1388080_0_0_10"/>
<dbReference type="PROSITE" id="PS51257">
    <property type="entry name" value="PROKAR_LIPOPROTEIN"/>
    <property type="match status" value="1"/>
</dbReference>
<dbReference type="Proteomes" id="UP000008634">
    <property type="component" value="Chromosome"/>
</dbReference>
<dbReference type="RefSeq" id="WP_013550746.1">
    <property type="nucleotide sequence ID" value="NC_014934.1"/>
</dbReference>
<protein>
    <recommendedName>
        <fullName evidence="3">Lipoprotein</fullName>
    </recommendedName>
</protein>
<sequence>MNKIFKLIIFVSIGILFISCGSVSNDIKFKQGATNYNVILRKTKDTENLIIRIQFPNKITITNNSFSSETFITLDYKYDNVPTGRDLHIGLFSQEGNVLMKTTNNSRKTIPSNKSLEYVYYTRHFVESTEAIQQQFEPYVQEMLEENKDTLHIGTVSDFKKNHKELFERLTKNDSISVQFLDGNKFGERISVPVEW</sequence>
<dbReference type="STRING" id="688270.Celal_1973"/>
<dbReference type="EMBL" id="CP002453">
    <property type="protein sequence ID" value="ADV49270.1"/>
    <property type="molecule type" value="Genomic_DNA"/>
</dbReference>
<name>E6X3U5_CELAD</name>
<keyword evidence="2" id="KW-1185">Reference proteome</keyword>
<dbReference type="OrthoDB" id="1193200at2"/>
<evidence type="ECO:0000313" key="1">
    <source>
        <dbReference type="EMBL" id="ADV49270.1"/>
    </source>
</evidence>
<proteinExistence type="predicted"/>
<dbReference type="eggNOG" id="ENOG5033WP8">
    <property type="taxonomic scope" value="Bacteria"/>
</dbReference>
<dbReference type="AlphaFoldDB" id="E6X3U5"/>
<gene>
    <name evidence="1" type="ordered locus">Celal_1973</name>
</gene>
<organism evidence="1 2">
    <name type="scientific">Cellulophaga algicola (strain DSM 14237 / IC166 / ACAM 630)</name>
    <dbReference type="NCBI Taxonomy" id="688270"/>
    <lineage>
        <taxon>Bacteria</taxon>
        <taxon>Pseudomonadati</taxon>
        <taxon>Bacteroidota</taxon>
        <taxon>Flavobacteriia</taxon>
        <taxon>Flavobacteriales</taxon>
        <taxon>Flavobacteriaceae</taxon>
        <taxon>Cellulophaga</taxon>
    </lineage>
</organism>
<evidence type="ECO:0008006" key="3">
    <source>
        <dbReference type="Google" id="ProtNLM"/>
    </source>
</evidence>
<dbReference type="KEGG" id="cao:Celal_1973"/>